<feature type="transmembrane region" description="Helical" evidence="5">
    <location>
        <begin position="251"/>
        <end position="275"/>
    </location>
</feature>
<dbReference type="GO" id="GO:0016020">
    <property type="term" value="C:membrane"/>
    <property type="evidence" value="ECO:0007669"/>
    <property type="project" value="UniProtKB-SubCell"/>
</dbReference>
<sequence length="366" mass="41402">MRHLFKLQWQRFRREPFSVLAMFVMSIVFVAVIGGFQVNMTVSVPTYFDESVEHPDRWLEQLNEAEGFTFFELDEVSTREGIALGKHQYGLHIMEDDYNIVVMAEGEHLPLLNQVVYQTFTTERIIDVASTQSGSPEQFRGQIEERIDDPPVKVVNEAPGMLESAPSYDHQLQTLFGMALFFAIYSIVFSLSKFAQEKQTGTLDRMILSPIKKWQVYLGHMAYSYIIGFTQIFIVFMMFKYLFGYELGEQYLAIILTIACYVFAFVAIGMLILGLTKSMQQLNAVVPIVSVSLAMIGGAFWPIEFVSHKAILSISKINPVTYAMEALKSVSMYGNNLADILQPLSVLLLIGVVCMGIGVNLIERRA</sequence>
<dbReference type="EMBL" id="RKRF01000009">
    <property type="protein sequence ID" value="RPF53291.1"/>
    <property type="molecule type" value="Genomic_DNA"/>
</dbReference>
<keyword evidence="2 5" id="KW-0812">Transmembrane</keyword>
<evidence type="ECO:0000256" key="1">
    <source>
        <dbReference type="ARBA" id="ARBA00004141"/>
    </source>
</evidence>
<accession>A0A3N5C9H6</accession>
<dbReference type="GO" id="GO:0140359">
    <property type="term" value="F:ABC-type transporter activity"/>
    <property type="evidence" value="ECO:0007669"/>
    <property type="project" value="InterPro"/>
</dbReference>
<dbReference type="Proteomes" id="UP000276443">
    <property type="component" value="Unassembled WGS sequence"/>
</dbReference>
<evidence type="ECO:0000259" key="6">
    <source>
        <dbReference type="PROSITE" id="PS51012"/>
    </source>
</evidence>
<feature type="transmembrane region" description="Helical" evidence="5">
    <location>
        <begin position="282"/>
        <end position="303"/>
    </location>
</feature>
<evidence type="ECO:0000256" key="2">
    <source>
        <dbReference type="ARBA" id="ARBA00022692"/>
    </source>
</evidence>
<reference evidence="7 8" key="1">
    <citation type="submission" date="2018-11" db="EMBL/GenBank/DDBJ databases">
        <title>Genomic Encyclopedia of Type Strains, Phase IV (KMG-IV): sequencing the most valuable type-strain genomes for metagenomic binning, comparative biology and taxonomic classification.</title>
        <authorList>
            <person name="Goeker M."/>
        </authorList>
    </citation>
    <scope>NUCLEOTIDE SEQUENCE [LARGE SCALE GENOMIC DNA]</scope>
    <source>
        <strain evidence="7 8">DSM 18090</strain>
    </source>
</reference>
<dbReference type="Pfam" id="PF12698">
    <property type="entry name" value="ABC2_membrane_3"/>
    <property type="match status" value="1"/>
</dbReference>
<feature type="transmembrane region" description="Helical" evidence="5">
    <location>
        <begin position="340"/>
        <end position="362"/>
    </location>
</feature>
<dbReference type="InterPro" id="IPR047817">
    <property type="entry name" value="ABC2_TM_bact-type"/>
</dbReference>
<proteinExistence type="predicted"/>
<feature type="transmembrane region" description="Helical" evidence="5">
    <location>
        <begin position="20"/>
        <end position="38"/>
    </location>
</feature>
<dbReference type="RefSeq" id="WP_124221732.1">
    <property type="nucleotide sequence ID" value="NZ_RKRF01000009.1"/>
</dbReference>
<dbReference type="OrthoDB" id="266913at2"/>
<feature type="transmembrane region" description="Helical" evidence="5">
    <location>
        <begin position="216"/>
        <end position="239"/>
    </location>
</feature>
<keyword evidence="4 5" id="KW-0472">Membrane</keyword>
<dbReference type="InterPro" id="IPR052902">
    <property type="entry name" value="ABC-2_transporter"/>
</dbReference>
<organism evidence="7 8">
    <name type="scientific">Aquisalibacillus elongatus</name>
    <dbReference type="NCBI Taxonomy" id="485577"/>
    <lineage>
        <taxon>Bacteria</taxon>
        <taxon>Bacillati</taxon>
        <taxon>Bacillota</taxon>
        <taxon>Bacilli</taxon>
        <taxon>Bacillales</taxon>
        <taxon>Bacillaceae</taxon>
        <taxon>Aquisalibacillus</taxon>
    </lineage>
</organism>
<protein>
    <submittedName>
        <fullName evidence="7">ABC-2 type transport system permease protein</fullName>
    </submittedName>
</protein>
<dbReference type="InterPro" id="IPR013525">
    <property type="entry name" value="ABC2_TM"/>
</dbReference>
<feature type="domain" description="ABC transmembrane type-2" evidence="6">
    <location>
        <begin position="140"/>
        <end position="365"/>
    </location>
</feature>
<evidence type="ECO:0000313" key="8">
    <source>
        <dbReference type="Proteomes" id="UP000276443"/>
    </source>
</evidence>
<dbReference type="PROSITE" id="PS51012">
    <property type="entry name" value="ABC_TM2"/>
    <property type="match status" value="1"/>
</dbReference>
<dbReference type="AlphaFoldDB" id="A0A3N5C9H6"/>
<name>A0A3N5C9H6_9BACI</name>
<evidence type="ECO:0000256" key="4">
    <source>
        <dbReference type="ARBA" id="ARBA00023136"/>
    </source>
</evidence>
<dbReference type="PANTHER" id="PTHR43027:SF1">
    <property type="entry name" value="DOXORUBICIN RESISTANCE ABC TRANSPORTER PERMEASE PROTEIN DRRC-RELATED"/>
    <property type="match status" value="1"/>
</dbReference>
<keyword evidence="8" id="KW-1185">Reference proteome</keyword>
<gene>
    <name evidence="7" type="ORF">EDC24_1788</name>
</gene>
<comment type="caution">
    <text evidence="7">The sequence shown here is derived from an EMBL/GenBank/DDBJ whole genome shotgun (WGS) entry which is preliminary data.</text>
</comment>
<dbReference type="PANTHER" id="PTHR43027">
    <property type="entry name" value="DOXORUBICIN RESISTANCE ABC TRANSPORTER PERMEASE PROTEIN DRRC-RELATED"/>
    <property type="match status" value="1"/>
</dbReference>
<evidence type="ECO:0000313" key="7">
    <source>
        <dbReference type="EMBL" id="RPF53291.1"/>
    </source>
</evidence>
<evidence type="ECO:0000256" key="5">
    <source>
        <dbReference type="SAM" id="Phobius"/>
    </source>
</evidence>
<comment type="subcellular location">
    <subcellularLocation>
        <location evidence="1">Membrane</location>
        <topology evidence="1">Multi-pass membrane protein</topology>
    </subcellularLocation>
</comment>
<keyword evidence="3 5" id="KW-1133">Transmembrane helix</keyword>
<evidence type="ECO:0000256" key="3">
    <source>
        <dbReference type="ARBA" id="ARBA00022989"/>
    </source>
</evidence>
<feature type="transmembrane region" description="Helical" evidence="5">
    <location>
        <begin position="175"/>
        <end position="195"/>
    </location>
</feature>